<organism evidence="1">
    <name type="scientific">Anguilla anguilla</name>
    <name type="common">European freshwater eel</name>
    <name type="synonym">Muraena anguilla</name>
    <dbReference type="NCBI Taxonomy" id="7936"/>
    <lineage>
        <taxon>Eukaryota</taxon>
        <taxon>Metazoa</taxon>
        <taxon>Chordata</taxon>
        <taxon>Craniata</taxon>
        <taxon>Vertebrata</taxon>
        <taxon>Euteleostomi</taxon>
        <taxon>Actinopterygii</taxon>
        <taxon>Neopterygii</taxon>
        <taxon>Teleostei</taxon>
        <taxon>Anguilliformes</taxon>
        <taxon>Anguillidae</taxon>
        <taxon>Anguilla</taxon>
    </lineage>
</organism>
<dbReference type="AlphaFoldDB" id="A0A0E9XIR3"/>
<dbReference type="EMBL" id="GBXM01006018">
    <property type="protein sequence ID" value="JAI02560.1"/>
    <property type="molecule type" value="Transcribed_RNA"/>
</dbReference>
<protein>
    <submittedName>
        <fullName evidence="1">Uncharacterized protein</fullName>
    </submittedName>
</protein>
<accession>A0A0E9XIR3</accession>
<reference evidence="1" key="2">
    <citation type="journal article" date="2015" name="Fish Shellfish Immunol.">
        <title>Early steps in the European eel (Anguilla anguilla)-Vibrio vulnificus interaction in the gills: Role of the RtxA13 toxin.</title>
        <authorList>
            <person name="Callol A."/>
            <person name="Pajuelo D."/>
            <person name="Ebbesson L."/>
            <person name="Teles M."/>
            <person name="MacKenzie S."/>
            <person name="Amaro C."/>
        </authorList>
    </citation>
    <scope>NUCLEOTIDE SEQUENCE</scope>
</reference>
<proteinExistence type="predicted"/>
<sequence>MHFPAIISALKCKKLEMNRTIKKSNEREKNTWFQN</sequence>
<name>A0A0E9XIR3_ANGAN</name>
<reference evidence="1" key="1">
    <citation type="submission" date="2014-11" db="EMBL/GenBank/DDBJ databases">
        <authorList>
            <person name="Amaro Gonzalez C."/>
        </authorList>
    </citation>
    <scope>NUCLEOTIDE SEQUENCE</scope>
</reference>
<evidence type="ECO:0000313" key="1">
    <source>
        <dbReference type="EMBL" id="JAI02560.1"/>
    </source>
</evidence>